<evidence type="ECO:0000256" key="5">
    <source>
        <dbReference type="ARBA" id="ARBA00022821"/>
    </source>
</evidence>
<dbReference type="InterPro" id="IPR002182">
    <property type="entry name" value="NB-ARC"/>
</dbReference>
<evidence type="ECO:0000313" key="9">
    <source>
        <dbReference type="EMBL" id="RVW62690.1"/>
    </source>
</evidence>
<dbReference type="PRINTS" id="PR00364">
    <property type="entry name" value="DISEASERSIST"/>
</dbReference>
<dbReference type="Gene3D" id="3.80.10.10">
    <property type="entry name" value="Ribonuclease Inhibitor"/>
    <property type="match status" value="1"/>
</dbReference>
<feature type="domain" description="NB-ARC" evidence="8">
    <location>
        <begin position="168"/>
        <end position="320"/>
    </location>
</feature>
<dbReference type="PANTHER" id="PTHR33463">
    <property type="entry name" value="NB-ARC DOMAIN-CONTAINING PROTEIN-RELATED"/>
    <property type="match status" value="1"/>
</dbReference>
<evidence type="ECO:0000256" key="4">
    <source>
        <dbReference type="ARBA" id="ARBA00022741"/>
    </source>
</evidence>
<dbReference type="SUPFAM" id="SSF52058">
    <property type="entry name" value="L domain-like"/>
    <property type="match status" value="1"/>
</dbReference>
<dbReference type="InterPro" id="IPR032675">
    <property type="entry name" value="LRR_dom_sf"/>
</dbReference>
<accession>A0A438FRV1</accession>
<organism evidence="9 10">
    <name type="scientific">Vitis vinifera</name>
    <name type="common">Grape</name>
    <dbReference type="NCBI Taxonomy" id="29760"/>
    <lineage>
        <taxon>Eukaryota</taxon>
        <taxon>Viridiplantae</taxon>
        <taxon>Streptophyta</taxon>
        <taxon>Embryophyta</taxon>
        <taxon>Tracheophyta</taxon>
        <taxon>Spermatophyta</taxon>
        <taxon>Magnoliopsida</taxon>
        <taxon>eudicotyledons</taxon>
        <taxon>Gunneridae</taxon>
        <taxon>Pentapetalae</taxon>
        <taxon>rosids</taxon>
        <taxon>Vitales</taxon>
        <taxon>Vitaceae</taxon>
        <taxon>Viteae</taxon>
        <taxon>Vitis</taxon>
    </lineage>
</organism>
<dbReference type="InterPro" id="IPR050905">
    <property type="entry name" value="Plant_NBS-LRR"/>
</dbReference>
<dbReference type="Proteomes" id="UP000288805">
    <property type="component" value="Unassembled WGS sequence"/>
</dbReference>
<evidence type="ECO:0000256" key="2">
    <source>
        <dbReference type="ARBA" id="ARBA00022614"/>
    </source>
</evidence>
<evidence type="ECO:0000259" key="8">
    <source>
        <dbReference type="Pfam" id="PF00931"/>
    </source>
</evidence>
<dbReference type="Gene3D" id="1.10.10.10">
    <property type="entry name" value="Winged helix-like DNA-binding domain superfamily/Winged helix DNA-binding domain"/>
    <property type="match status" value="1"/>
</dbReference>
<dbReference type="InterPro" id="IPR027417">
    <property type="entry name" value="P-loop_NTPase"/>
</dbReference>
<reference evidence="9 10" key="1">
    <citation type="journal article" date="2018" name="PLoS Genet.">
        <title>Population sequencing reveals clonal diversity and ancestral inbreeding in the grapevine cultivar Chardonnay.</title>
        <authorList>
            <person name="Roach M.J."/>
            <person name="Johnson D.L."/>
            <person name="Bohlmann J."/>
            <person name="van Vuuren H.J."/>
            <person name="Jones S.J."/>
            <person name="Pretorius I.S."/>
            <person name="Schmidt S.A."/>
            <person name="Borneman A.R."/>
        </authorList>
    </citation>
    <scope>NUCLEOTIDE SEQUENCE [LARGE SCALE GENOMIC DNA]</scope>
    <source>
        <strain evidence="10">cv. Chardonnay</strain>
        <tissue evidence="9">Leaf</tissue>
    </source>
</reference>
<dbReference type="AlphaFoldDB" id="A0A438FRV1"/>
<keyword evidence="6" id="KW-0067">ATP-binding</keyword>
<dbReference type="PANTHER" id="PTHR33463:SF186">
    <property type="entry name" value="NB-ARC DOMAIN-CONTAINING PROTEIN"/>
    <property type="match status" value="1"/>
</dbReference>
<keyword evidence="4" id="KW-0547">Nucleotide-binding</keyword>
<proteinExistence type="inferred from homology"/>
<protein>
    <submittedName>
        <fullName evidence="9">Disease resistance protein RPS2</fullName>
    </submittedName>
</protein>
<evidence type="ECO:0000256" key="1">
    <source>
        <dbReference type="ARBA" id="ARBA00008894"/>
    </source>
</evidence>
<dbReference type="InterPro" id="IPR042197">
    <property type="entry name" value="Apaf_helical"/>
</dbReference>
<dbReference type="GO" id="GO:0043531">
    <property type="term" value="F:ADP binding"/>
    <property type="evidence" value="ECO:0007669"/>
    <property type="project" value="InterPro"/>
</dbReference>
<dbReference type="InterPro" id="IPR036388">
    <property type="entry name" value="WH-like_DNA-bd_sf"/>
</dbReference>
<keyword evidence="7" id="KW-0175">Coiled coil</keyword>
<evidence type="ECO:0000256" key="6">
    <source>
        <dbReference type="ARBA" id="ARBA00022840"/>
    </source>
</evidence>
<dbReference type="EMBL" id="QGNW01000763">
    <property type="protein sequence ID" value="RVW62690.1"/>
    <property type="molecule type" value="Genomic_DNA"/>
</dbReference>
<evidence type="ECO:0000256" key="3">
    <source>
        <dbReference type="ARBA" id="ARBA00022737"/>
    </source>
</evidence>
<keyword evidence="5" id="KW-0611">Plant defense</keyword>
<dbReference type="Gene3D" id="1.10.8.430">
    <property type="entry name" value="Helical domain of apoptotic protease-activating factors"/>
    <property type="match status" value="1"/>
</dbReference>
<feature type="coiled-coil region" evidence="7">
    <location>
        <begin position="30"/>
        <end position="64"/>
    </location>
</feature>
<dbReference type="Pfam" id="PF00931">
    <property type="entry name" value="NB-ARC"/>
    <property type="match status" value="1"/>
</dbReference>
<evidence type="ECO:0000313" key="10">
    <source>
        <dbReference type="Proteomes" id="UP000288805"/>
    </source>
</evidence>
<gene>
    <name evidence="9" type="primary">RPS2_7</name>
    <name evidence="9" type="ORF">CK203_062664</name>
</gene>
<comment type="similarity">
    <text evidence="1">Belongs to the disease resistance NB-LRR family.</text>
</comment>
<evidence type="ECO:0000256" key="7">
    <source>
        <dbReference type="SAM" id="Coils"/>
    </source>
</evidence>
<comment type="caution">
    <text evidence="9">The sequence shown here is derived from an EMBL/GenBank/DDBJ whole genome shotgun (WGS) entry which is preliminary data.</text>
</comment>
<dbReference type="Gene3D" id="3.40.50.300">
    <property type="entry name" value="P-loop containing nucleotide triphosphate hydrolases"/>
    <property type="match status" value="1"/>
</dbReference>
<dbReference type="SUPFAM" id="SSF52540">
    <property type="entry name" value="P-loop containing nucleoside triphosphate hydrolases"/>
    <property type="match status" value="1"/>
</dbReference>
<dbReference type="GO" id="GO:0005524">
    <property type="term" value="F:ATP binding"/>
    <property type="evidence" value="ECO:0007669"/>
    <property type="project" value="UniProtKB-KW"/>
</dbReference>
<sequence length="581" mass="66796">MEAAAVSLAVKAYDEGIKCAGYIKGKNDYVNDLEENYLELKRVVRTLKARRDDVEAEVNRDKRMQATRECQDWILRVKEIETEFCKLEKEYNRKGKRSWKPNSWFSKSKLSERIEKKSAEVRCLLAEGNFERGVVVAKLVKPVEKMGALNIEDKQSLHTVFQETLSYLKHDKIRRIGIWGAVGIGKTAIMQYLNDNEGIAKMFNIIIWITMPNNPSTQKLQKAIIQRLNLSVEGISSIKGKAQRISEELEGKKCLILLDEVGHKIDLHKIMGFQNLKDSKVVLASRSRGICYAMGANALIQVKNLSFDDAWNMFQEIVGDAISSSKIKKIAELVVLECGGFPLLIDRVARTFKSYEENDVLWNRGLMCLQRWDGIKVGGIDEMLELLKFCCRDLDEIKKGCFLYSALYPEECEICVDYLLECWRAEGFMDYTNEFKDARGEGHVILKELIDLSLLEITDGRKFVKMNKVLRKMALKMSSQRNDFKLLVKPREGLNDFPKKEEWEQATRISLMDNQLQTLPDTDLDCCNLLTLLLQRNRQLKKIPDSFFVSMQSLRVLDLHATEIQCLLHLYPNRSTSEGSI</sequence>
<dbReference type="GO" id="GO:0006952">
    <property type="term" value="P:defense response"/>
    <property type="evidence" value="ECO:0007669"/>
    <property type="project" value="UniProtKB-KW"/>
</dbReference>
<name>A0A438FRV1_VITVI</name>
<keyword evidence="2" id="KW-0433">Leucine-rich repeat</keyword>
<keyword evidence="3" id="KW-0677">Repeat</keyword>